<dbReference type="Pfam" id="PF01522">
    <property type="entry name" value="Polysacc_deac_1"/>
    <property type="match status" value="1"/>
</dbReference>
<dbReference type="InterPro" id="IPR002509">
    <property type="entry name" value="NODB_dom"/>
</dbReference>
<accession>A0A5R9BAN5</accession>
<feature type="domain" description="NodB homology" evidence="1">
    <location>
        <begin position="54"/>
        <end position="245"/>
    </location>
</feature>
<organism evidence="2 3">
    <name type="scientific">Nesterenkonia salmonea</name>
    <dbReference type="NCBI Taxonomy" id="1804987"/>
    <lineage>
        <taxon>Bacteria</taxon>
        <taxon>Bacillati</taxon>
        <taxon>Actinomycetota</taxon>
        <taxon>Actinomycetes</taxon>
        <taxon>Micrococcales</taxon>
        <taxon>Micrococcaceae</taxon>
        <taxon>Nesterenkonia</taxon>
    </lineage>
</organism>
<comment type="caution">
    <text evidence="2">The sequence shown here is derived from an EMBL/GenBank/DDBJ whole genome shotgun (WGS) entry which is preliminary data.</text>
</comment>
<dbReference type="OrthoDB" id="9763050at2"/>
<dbReference type="GO" id="GO:0005975">
    <property type="term" value="P:carbohydrate metabolic process"/>
    <property type="evidence" value="ECO:0007669"/>
    <property type="project" value="InterPro"/>
</dbReference>
<dbReference type="AlphaFoldDB" id="A0A5R9BAN5"/>
<dbReference type="PANTHER" id="PTHR10587:SF137">
    <property type="entry name" value="4-DEOXY-4-FORMAMIDO-L-ARABINOSE-PHOSPHOUNDECAPRENOL DEFORMYLASE ARND-RELATED"/>
    <property type="match status" value="1"/>
</dbReference>
<evidence type="ECO:0000259" key="1">
    <source>
        <dbReference type="PROSITE" id="PS51677"/>
    </source>
</evidence>
<dbReference type="CDD" id="cd10959">
    <property type="entry name" value="CE4_NodB_like_3"/>
    <property type="match status" value="1"/>
</dbReference>
<dbReference type="SUPFAM" id="SSF88713">
    <property type="entry name" value="Glycoside hydrolase/deacetylase"/>
    <property type="match status" value="1"/>
</dbReference>
<dbReference type="PANTHER" id="PTHR10587">
    <property type="entry name" value="GLYCOSYL TRANSFERASE-RELATED"/>
    <property type="match status" value="1"/>
</dbReference>
<dbReference type="EMBL" id="VAVZ01000019">
    <property type="protein sequence ID" value="TLP97036.1"/>
    <property type="molecule type" value="Genomic_DNA"/>
</dbReference>
<sequence>MFKQPSPLLVRSRDIWREPAPRGGQFSQLSLAPVPLPALATRPFGVFCVDTVEPLVSLTFDDGPHPEHTPGILDVLAERQARATFFVLASQAAENPDIVRRIAAEGHEVALHGLDHTALTRLSDAQALQNIRQAKDLVEGIAQTEVKLFRPPYGKHTWRQALGIRRMGMELAIWSGHAWDWIDDETVVVADRALQAVFPGAVLLLHDHRADPEMLGDGERLPTFNKAEVLSHILDGLSQRNFGTVTAHELLSNHRQVRSALRDRMRRE</sequence>
<dbReference type="PROSITE" id="PS51677">
    <property type="entry name" value="NODB"/>
    <property type="match status" value="1"/>
</dbReference>
<dbReference type="Gene3D" id="3.20.20.370">
    <property type="entry name" value="Glycoside hydrolase/deacetylase"/>
    <property type="match status" value="1"/>
</dbReference>
<gene>
    <name evidence="2" type="ORF">FEF26_08000</name>
</gene>
<dbReference type="InterPro" id="IPR011330">
    <property type="entry name" value="Glyco_hydro/deAcase_b/a-brl"/>
</dbReference>
<proteinExistence type="predicted"/>
<dbReference type="InterPro" id="IPR050248">
    <property type="entry name" value="Polysacc_deacetylase_ArnD"/>
</dbReference>
<protein>
    <submittedName>
        <fullName evidence="2">Polysaccharide deacetylase family protein</fullName>
    </submittedName>
</protein>
<name>A0A5R9BAN5_9MICC</name>
<dbReference type="Proteomes" id="UP000310458">
    <property type="component" value="Unassembled WGS sequence"/>
</dbReference>
<reference evidence="2 3" key="1">
    <citation type="submission" date="2019-05" db="EMBL/GenBank/DDBJ databases">
        <title>Nesterenkonia sp. GY074 isolated from the Southern Atlantic Ocean.</title>
        <authorList>
            <person name="Zhang G."/>
        </authorList>
    </citation>
    <scope>NUCLEOTIDE SEQUENCE [LARGE SCALE GENOMIC DNA]</scope>
    <source>
        <strain evidence="2 3">GY074</strain>
    </source>
</reference>
<evidence type="ECO:0000313" key="3">
    <source>
        <dbReference type="Proteomes" id="UP000310458"/>
    </source>
</evidence>
<keyword evidence="3" id="KW-1185">Reference proteome</keyword>
<evidence type="ECO:0000313" key="2">
    <source>
        <dbReference type="EMBL" id="TLP97036.1"/>
    </source>
</evidence>
<dbReference type="GO" id="GO:0016810">
    <property type="term" value="F:hydrolase activity, acting on carbon-nitrogen (but not peptide) bonds"/>
    <property type="evidence" value="ECO:0007669"/>
    <property type="project" value="InterPro"/>
</dbReference>